<dbReference type="STRING" id="888064.HMPREF9088_1603"/>
<keyword evidence="2" id="KW-0479">Metal-binding</keyword>
<accession>E6LGW3</accession>
<organism evidence="3 4">
    <name type="scientific">Enterococcus italicus (strain DSM 15952 / CCUG 50447 / LMG 22039 / TP 1.5)</name>
    <dbReference type="NCBI Taxonomy" id="888064"/>
    <lineage>
        <taxon>Bacteria</taxon>
        <taxon>Bacillati</taxon>
        <taxon>Bacillota</taxon>
        <taxon>Bacilli</taxon>
        <taxon>Lactobacillales</taxon>
        <taxon>Enterococcaceae</taxon>
        <taxon>Enterococcus</taxon>
    </lineage>
</organism>
<dbReference type="SUPFAM" id="SSF64005">
    <property type="entry name" value="Undecaprenyl diphosphate synthase"/>
    <property type="match status" value="1"/>
</dbReference>
<dbReference type="EMBL" id="AEPV01000066">
    <property type="protein sequence ID" value="EFU73487.1"/>
    <property type="molecule type" value="Genomic_DNA"/>
</dbReference>
<dbReference type="GO" id="GO:0016094">
    <property type="term" value="P:polyprenol biosynthetic process"/>
    <property type="evidence" value="ECO:0007669"/>
    <property type="project" value="TreeGrafter"/>
</dbReference>
<keyword evidence="1 2" id="KW-0808">Transferase</keyword>
<feature type="binding site" evidence="2">
    <location>
        <position position="46"/>
    </location>
    <ligand>
        <name>substrate</name>
    </ligand>
</feature>
<dbReference type="Proteomes" id="UP000010296">
    <property type="component" value="Unassembled WGS sequence"/>
</dbReference>
<gene>
    <name evidence="3" type="primary">uppS</name>
    <name evidence="3" type="ORF">HMPREF9088_1603</name>
</gene>
<evidence type="ECO:0000313" key="3">
    <source>
        <dbReference type="EMBL" id="EFU73487.1"/>
    </source>
</evidence>
<sequence>MIGAKEMLRFFPEKKKYKQEEAEHAFDPTLPVPEHIAIIMDGNGRWAQNRRLPRVAGHKEGMETVKKITKHASKLGVKVLTLYAFSTENWKRPTEEVDFLMQLPVDFFDKFVPELIKENVKVHVMGYKEHLPAHTQKAVKRAIDQTKMNTGMVLNFALNYGSRAEIITAVQEIASEVKENQLAVDGISEEVLAKHLMTGFLPIELRDPSLVIRTSGEERISNFLLWQIAYSEFFFTKAFWPDFDDKLLEEAIAIYQHRDRRFGGVKEEKK</sequence>
<dbReference type="Gene3D" id="3.40.1180.10">
    <property type="entry name" value="Decaprenyl diphosphate synthase-like"/>
    <property type="match status" value="1"/>
</dbReference>
<reference evidence="3 4" key="1">
    <citation type="submission" date="2010-12" db="EMBL/GenBank/DDBJ databases">
        <authorList>
            <person name="Muzny D."/>
            <person name="Qin X."/>
            <person name="Deng J."/>
            <person name="Jiang H."/>
            <person name="Liu Y."/>
            <person name="Qu J."/>
            <person name="Song X.-Z."/>
            <person name="Zhang L."/>
            <person name="Thornton R."/>
            <person name="Coyle M."/>
            <person name="Francisco L."/>
            <person name="Jackson L."/>
            <person name="Javaid M."/>
            <person name="Korchina V."/>
            <person name="Kovar C."/>
            <person name="Mata R."/>
            <person name="Mathew T."/>
            <person name="Ngo R."/>
            <person name="Nguyen L."/>
            <person name="Nguyen N."/>
            <person name="Okwuonu G."/>
            <person name="Ongeri F."/>
            <person name="Pham C."/>
            <person name="Simmons D."/>
            <person name="Wilczek-Boney K."/>
            <person name="Hale W."/>
            <person name="Jakkamsetti A."/>
            <person name="Pham P."/>
            <person name="Ruth R."/>
            <person name="San Lucas F."/>
            <person name="Warren J."/>
            <person name="Zhang J."/>
            <person name="Zhao Z."/>
            <person name="Zhou C."/>
            <person name="Zhu D."/>
            <person name="Lee S."/>
            <person name="Bess C."/>
            <person name="Blankenburg K."/>
            <person name="Forbes L."/>
            <person name="Fu Q."/>
            <person name="Gubbala S."/>
            <person name="Hirani K."/>
            <person name="Jayaseelan J.C."/>
            <person name="Lara F."/>
            <person name="Munidasa M."/>
            <person name="Palculict T."/>
            <person name="Patil S."/>
            <person name="Pu L.-L."/>
            <person name="Saada N."/>
            <person name="Tang L."/>
            <person name="Weissenberger G."/>
            <person name="Zhu Y."/>
            <person name="Hemphill L."/>
            <person name="Shang Y."/>
            <person name="Youmans B."/>
            <person name="Ayvaz T."/>
            <person name="Ross M."/>
            <person name="Santibanez J."/>
            <person name="Aqrawi P."/>
            <person name="Gross S."/>
            <person name="Joshi V."/>
            <person name="Fowler G."/>
            <person name="Nazareth L."/>
            <person name="Reid J."/>
            <person name="Worley K."/>
            <person name="Petrosino J."/>
            <person name="Highlander S."/>
            <person name="Gibbs R."/>
        </authorList>
    </citation>
    <scope>NUCLEOTIDE SEQUENCE [LARGE SCALE GENOMIC DNA]</scope>
    <source>
        <strain evidence="4">DSM 15952 / CCUG 50447 / LMG 22039 / TP 1.5</strain>
    </source>
</reference>
<feature type="binding site" evidence="2">
    <location>
        <position position="58"/>
    </location>
    <ligand>
        <name>substrate</name>
    </ligand>
</feature>
<evidence type="ECO:0000256" key="2">
    <source>
        <dbReference type="HAMAP-Rule" id="MF_01139"/>
    </source>
</evidence>
<name>E6LGW3_ENTI1</name>
<dbReference type="CDD" id="cd00475">
    <property type="entry name" value="Cis_IPPS"/>
    <property type="match status" value="1"/>
</dbReference>
<dbReference type="GO" id="GO:0030145">
    <property type="term" value="F:manganese ion binding"/>
    <property type="evidence" value="ECO:0007669"/>
    <property type="project" value="TreeGrafter"/>
</dbReference>
<comment type="caution">
    <text evidence="3">The sequence shown here is derived from an EMBL/GenBank/DDBJ whole genome shotgun (WGS) entry which is preliminary data.</text>
</comment>
<feature type="binding site" evidence="2">
    <location>
        <position position="213"/>
    </location>
    <ligand>
        <name>substrate</name>
    </ligand>
</feature>
<dbReference type="PANTHER" id="PTHR10291">
    <property type="entry name" value="DEHYDRODOLICHYL DIPHOSPHATE SYNTHASE FAMILY MEMBER"/>
    <property type="match status" value="1"/>
</dbReference>
<dbReference type="PATRIC" id="fig|888064.11.peg.47"/>
<dbReference type="GO" id="GO:0005829">
    <property type="term" value="C:cytosol"/>
    <property type="evidence" value="ECO:0007669"/>
    <property type="project" value="TreeGrafter"/>
</dbReference>
<keyword evidence="4" id="KW-1185">Reference proteome</keyword>
<evidence type="ECO:0000313" key="4">
    <source>
        <dbReference type="Proteomes" id="UP000010296"/>
    </source>
</evidence>
<dbReference type="AlphaFoldDB" id="E6LGW3"/>
<dbReference type="NCBIfam" id="TIGR00055">
    <property type="entry name" value="uppS"/>
    <property type="match status" value="1"/>
</dbReference>
<feature type="binding site" evidence="2">
    <location>
        <position position="232"/>
    </location>
    <ligand>
        <name>Mg(2+)</name>
        <dbReference type="ChEBI" id="CHEBI:18420"/>
    </ligand>
</feature>
<feature type="binding site" evidence="2">
    <location>
        <position position="90"/>
    </location>
    <ligand>
        <name>substrate</name>
    </ligand>
</feature>
<feature type="binding site" evidence="2">
    <location>
        <position position="92"/>
    </location>
    <ligand>
        <name>substrate</name>
    </ligand>
</feature>
<protein>
    <recommendedName>
        <fullName evidence="2">Isoprenyl transferase</fullName>
        <ecNumber evidence="2">2.5.1.-</ecNumber>
    </recommendedName>
</protein>
<comment type="similarity">
    <text evidence="2">Belongs to the UPP synthase family.</text>
</comment>
<dbReference type="FunFam" id="3.40.1180.10:FF:000001">
    <property type="entry name" value="(2E,6E)-farnesyl-diphosphate-specific ditrans,polycis-undecaprenyl-diphosphate synthase"/>
    <property type="match status" value="1"/>
</dbReference>
<dbReference type="HAMAP" id="MF_01139">
    <property type="entry name" value="ISPT"/>
    <property type="match status" value="1"/>
</dbReference>
<dbReference type="InterPro" id="IPR036424">
    <property type="entry name" value="UPP_synth-like_sf"/>
</dbReference>
<dbReference type="EC" id="2.5.1.-" evidence="2"/>
<dbReference type="NCBIfam" id="NF011405">
    <property type="entry name" value="PRK14830.1"/>
    <property type="match status" value="1"/>
</dbReference>
<dbReference type="GO" id="GO:0000287">
    <property type="term" value="F:magnesium ion binding"/>
    <property type="evidence" value="ECO:0007669"/>
    <property type="project" value="UniProtKB-UniRule"/>
</dbReference>
<dbReference type="GO" id="GO:0008834">
    <property type="term" value="F:ditrans,polycis-undecaprenyl-diphosphate synthase [(2E,6E)-farnesyl-diphosphate specific] activity"/>
    <property type="evidence" value="ECO:0007669"/>
    <property type="project" value="TreeGrafter"/>
</dbReference>
<dbReference type="InterPro" id="IPR001441">
    <property type="entry name" value="UPP_synth-like"/>
</dbReference>
<dbReference type="HOGENOM" id="CLU_038505_1_1_9"/>
<keyword evidence="2" id="KW-0460">Magnesium</keyword>
<comment type="function">
    <text evidence="2">Catalyzes the condensation of isopentenyl diphosphate (IPP) with allylic pyrophosphates generating different type of terpenoids.</text>
</comment>
<feature type="binding site" evidence="2">
    <location>
        <position position="41"/>
    </location>
    <ligand>
        <name>Mg(2+)</name>
        <dbReference type="ChEBI" id="CHEBI:18420"/>
    </ligand>
</feature>
<feature type="binding site" evidence="2">
    <location>
        <begin position="219"/>
        <end position="221"/>
    </location>
    <ligand>
        <name>substrate</name>
    </ligand>
</feature>
<evidence type="ECO:0000256" key="1">
    <source>
        <dbReference type="ARBA" id="ARBA00022679"/>
    </source>
</evidence>
<feature type="active site" description="Proton acceptor" evidence="2">
    <location>
        <position position="89"/>
    </location>
</feature>
<proteinExistence type="inferred from homology"/>
<dbReference type="eggNOG" id="COG0020">
    <property type="taxonomic scope" value="Bacteria"/>
</dbReference>
<feature type="binding site" evidence="2">
    <location>
        <begin position="86"/>
        <end position="88"/>
    </location>
    <ligand>
        <name>substrate</name>
    </ligand>
</feature>
<feature type="binding site" evidence="2">
    <location>
        <position position="54"/>
    </location>
    <ligand>
        <name>substrate</name>
    </ligand>
</feature>
<comment type="subunit">
    <text evidence="2">Homodimer.</text>
</comment>
<feature type="binding site" evidence="2">
    <location>
        <begin position="42"/>
        <end position="45"/>
    </location>
    <ligand>
        <name>substrate</name>
    </ligand>
</feature>
<dbReference type="PANTHER" id="PTHR10291:SF0">
    <property type="entry name" value="DEHYDRODOLICHYL DIPHOSPHATE SYNTHASE 2"/>
    <property type="match status" value="1"/>
</dbReference>
<comment type="cofactor">
    <cofactor evidence="2">
        <name>Mg(2+)</name>
        <dbReference type="ChEBI" id="CHEBI:18420"/>
    </cofactor>
    <text evidence="2">Binds 2 magnesium ions per subunit.</text>
</comment>
<dbReference type="Pfam" id="PF01255">
    <property type="entry name" value="Prenyltransf"/>
    <property type="match status" value="1"/>
</dbReference>
<feature type="active site" evidence="2">
    <location>
        <position position="41"/>
    </location>
</feature>